<evidence type="ECO:0000313" key="3">
    <source>
        <dbReference type="EMBL" id="KSU48505.1"/>
    </source>
</evidence>
<evidence type="ECO:0000256" key="1">
    <source>
        <dbReference type="ARBA" id="ARBA00022801"/>
    </source>
</evidence>
<dbReference type="EMBL" id="LNQL01000004">
    <property type="protein sequence ID" value="KSU48505.1"/>
    <property type="molecule type" value="Genomic_DNA"/>
</dbReference>
<evidence type="ECO:0000313" key="4">
    <source>
        <dbReference type="Proteomes" id="UP000053797"/>
    </source>
</evidence>
<dbReference type="InterPro" id="IPR050300">
    <property type="entry name" value="GDXG_lipolytic_enzyme"/>
</dbReference>
<dbReference type="InterPro" id="IPR049492">
    <property type="entry name" value="BD-FAE-like_dom"/>
</dbReference>
<dbReference type="AlphaFoldDB" id="A0A0V8GDY6"/>
<protein>
    <submittedName>
        <fullName evidence="3">Esterase</fullName>
    </submittedName>
</protein>
<dbReference type="InterPro" id="IPR029058">
    <property type="entry name" value="AB_hydrolase_fold"/>
</dbReference>
<dbReference type="SUPFAM" id="SSF53474">
    <property type="entry name" value="alpha/beta-Hydrolases"/>
    <property type="match status" value="1"/>
</dbReference>
<sequence length="329" mass="36813">MKRETAWLMGGAALLTTAAAGASIWNNYGALLRWTEPALPLTEKQLAPRTLIYKQVGDRTLQLDLYYPPGEGPFPVAIYAHGGAFVRGERDDIFCFSPIVDRLLELGVAVCSIEYRLFEEGSYFPDNLEDVRDALCFLNKEAEDLRILRGRMMVWGDSAGAALMLTTALAPSAFVGERDERHMPLISGVIALYPPTNFLLFNFIQTWIAHIKFYKGGREEWRKLMTHVSPVTHLSSDAPPIMLLHGKKDPIVPFSQALHFVEKGADVGADVRLFSFPNGTHSLASFAQTENPLKIERLLERIEHFTCQVLLLPPRQLPNGKHDTISHIS</sequence>
<proteinExistence type="predicted"/>
<dbReference type="Gene3D" id="3.40.50.1820">
    <property type="entry name" value="alpha/beta hydrolase"/>
    <property type="match status" value="1"/>
</dbReference>
<organism evidence="3 4">
    <name type="scientific">Exiguobacterium indicum</name>
    <dbReference type="NCBI Taxonomy" id="296995"/>
    <lineage>
        <taxon>Bacteria</taxon>
        <taxon>Bacillati</taxon>
        <taxon>Bacillota</taxon>
        <taxon>Bacilli</taxon>
        <taxon>Bacillales</taxon>
        <taxon>Bacillales Family XII. Incertae Sedis</taxon>
        <taxon>Exiguobacterium</taxon>
    </lineage>
</organism>
<feature type="domain" description="BD-FAE-like" evidence="2">
    <location>
        <begin position="63"/>
        <end position="262"/>
    </location>
</feature>
<dbReference type="OrthoDB" id="179999at2"/>
<dbReference type="GO" id="GO:0016787">
    <property type="term" value="F:hydrolase activity"/>
    <property type="evidence" value="ECO:0007669"/>
    <property type="project" value="UniProtKB-KW"/>
</dbReference>
<dbReference type="Proteomes" id="UP000053797">
    <property type="component" value="Unassembled WGS sequence"/>
</dbReference>
<name>A0A0V8GDY6_9BACL</name>
<dbReference type="PANTHER" id="PTHR48081:SF13">
    <property type="entry name" value="ALPHA_BETA HYDROLASE"/>
    <property type="match status" value="1"/>
</dbReference>
<comment type="caution">
    <text evidence="3">The sequence shown here is derived from an EMBL/GenBank/DDBJ whole genome shotgun (WGS) entry which is preliminary data.</text>
</comment>
<evidence type="ECO:0000259" key="2">
    <source>
        <dbReference type="Pfam" id="PF20434"/>
    </source>
</evidence>
<dbReference type="RefSeq" id="WP_051353637.1">
    <property type="nucleotide sequence ID" value="NZ_FMYN01000004.1"/>
</dbReference>
<dbReference type="Pfam" id="PF20434">
    <property type="entry name" value="BD-FAE"/>
    <property type="match status" value="1"/>
</dbReference>
<accession>A0A0V8GDY6</accession>
<dbReference type="PANTHER" id="PTHR48081">
    <property type="entry name" value="AB HYDROLASE SUPERFAMILY PROTEIN C4A8.06C"/>
    <property type="match status" value="1"/>
</dbReference>
<dbReference type="GeneID" id="90838159"/>
<gene>
    <name evidence="3" type="ORF">AS033_12730</name>
</gene>
<reference evidence="3 4" key="1">
    <citation type="journal article" date="2015" name="Int. J. Syst. Evol. Microbiol.">
        <title>Exiguobacterium enclense sp. nov., isolated from sediment.</title>
        <authorList>
            <person name="Dastager S.G."/>
            <person name="Mawlankar R."/>
            <person name="Sonalkar V.V."/>
            <person name="Thorat M.N."/>
            <person name="Mual P."/>
            <person name="Verma A."/>
            <person name="Krishnamurthi S."/>
            <person name="Tang S.K."/>
            <person name="Li W.J."/>
        </authorList>
    </citation>
    <scope>NUCLEOTIDE SEQUENCE [LARGE SCALE GENOMIC DNA]</scope>
    <source>
        <strain evidence="3 4">NIO-1109</strain>
    </source>
</reference>
<keyword evidence="1" id="KW-0378">Hydrolase</keyword>